<evidence type="ECO:0000256" key="4">
    <source>
        <dbReference type="ARBA" id="ARBA00022692"/>
    </source>
</evidence>
<dbReference type="GO" id="GO:0000139">
    <property type="term" value="C:Golgi membrane"/>
    <property type="evidence" value="ECO:0007669"/>
    <property type="project" value="UniProtKB-SubCell"/>
</dbReference>
<dbReference type="InterPro" id="IPR002659">
    <property type="entry name" value="Glyco_trans_31"/>
</dbReference>
<evidence type="ECO:0000256" key="7">
    <source>
        <dbReference type="ARBA" id="ARBA00023034"/>
    </source>
</evidence>
<name>A0A6C0EVD2_9ZZZZ</name>
<evidence type="ECO:0000256" key="1">
    <source>
        <dbReference type="ARBA" id="ARBA00004323"/>
    </source>
</evidence>
<keyword evidence="5" id="KW-0735">Signal-anchor</keyword>
<proteinExistence type="predicted"/>
<keyword evidence="6" id="KW-1133">Transmembrane helix</keyword>
<sequence length="232" mass="27318">MDKLITDNLMTEKTGDNDKIKNDYLLLIMNCVKYRKKALVQKSDWLQRIPSYLKYYHVIGNENMEKDFLIDEEERIIWVKAKDDYNSLPSKVIAAFSAIQQTHTFKYIFKSDDSVLLQNDKFFDTIIGVITRMVPKVHYGGKIVNVEIPYMSKYYLLHPELPKDMIIQSTKYCSGSLYFLSSEAVTNLIPKRESVCKEYLEDYAVGLNLHPFFKKIMLPISTDKYFKELEEW</sequence>
<evidence type="ECO:0000313" key="9">
    <source>
        <dbReference type="EMBL" id="QHT32712.1"/>
    </source>
</evidence>
<dbReference type="PANTHER" id="PTHR11214:SF3">
    <property type="entry name" value="BETA-1,3-GALACTOSYLTRANSFERASE 6"/>
    <property type="match status" value="1"/>
</dbReference>
<comment type="subcellular location">
    <subcellularLocation>
        <location evidence="1">Golgi apparatus membrane</location>
        <topology evidence="1">Single-pass type II membrane protein</topology>
    </subcellularLocation>
</comment>
<reference evidence="9" key="1">
    <citation type="journal article" date="2020" name="Nature">
        <title>Giant virus diversity and host interactions through global metagenomics.</title>
        <authorList>
            <person name="Schulz F."/>
            <person name="Roux S."/>
            <person name="Paez-Espino D."/>
            <person name="Jungbluth S."/>
            <person name="Walsh D.A."/>
            <person name="Denef V.J."/>
            <person name="McMahon K.D."/>
            <person name="Konstantinidis K.T."/>
            <person name="Eloe-Fadrosh E.A."/>
            <person name="Kyrpides N.C."/>
            <person name="Woyke T."/>
        </authorList>
    </citation>
    <scope>NUCLEOTIDE SEQUENCE</scope>
    <source>
        <strain evidence="9">GVMAG-M-3300009161-30</strain>
    </source>
</reference>
<dbReference type="Pfam" id="PF01762">
    <property type="entry name" value="Galactosyl_T"/>
    <property type="match status" value="1"/>
</dbReference>
<keyword evidence="3" id="KW-0808">Transferase</keyword>
<dbReference type="GO" id="GO:0016758">
    <property type="term" value="F:hexosyltransferase activity"/>
    <property type="evidence" value="ECO:0007669"/>
    <property type="project" value="InterPro"/>
</dbReference>
<evidence type="ECO:0000256" key="6">
    <source>
        <dbReference type="ARBA" id="ARBA00022989"/>
    </source>
</evidence>
<evidence type="ECO:0000256" key="8">
    <source>
        <dbReference type="ARBA" id="ARBA00023136"/>
    </source>
</evidence>
<keyword evidence="2" id="KW-0328">Glycosyltransferase</keyword>
<evidence type="ECO:0000256" key="5">
    <source>
        <dbReference type="ARBA" id="ARBA00022968"/>
    </source>
</evidence>
<dbReference type="EMBL" id="MN738947">
    <property type="protein sequence ID" value="QHT32712.1"/>
    <property type="molecule type" value="Genomic_DNA"/>
</dbReference>
<dbReference type="PANTHER" id="PTHR11214">
    <property type="entry name" value="BETA-1,3-N-ACETYLGLUCOSAMINYLTRANSFERASE"/>
    <property type="match status" value="1"/>
</dbReference>
<dbReference type="AlphaFoldDB" id="A0A6C0EVD2"/>
<protein>
    <submittedName>
        <fullName evidence="9">Uncharacterized protein</fullName>
    </submittedName>
</protein>
<evidence type="ECO:0000256" key="3">
    <source>
        <dbReference type="ARBA" id="ARBA00022679"/>
    </source>
</evidence>
<accession>A0A6C0EVD2</accession>
<evidence type="ECO:0000256" key="2">
    <source>
        <dbReference type="ARBA" id="ARBA00022676"/>
    </source>
</evidence>
<keyword evidence="8" id="KW-0472">Membrane</keyword>
<dbReference type="GO" id="GO:0006493">
    <property type="term" value="P:protein O-linked glycosylation"/>
    <property type="evidence" value="ECO:0007669"/>
    <property type="project" value="TreeGrafter"/>
</dbReference>
<organism evidence="9">
    <name type="scientific">viral metagenome</name>
    <dbReference type="NCBI Taxonomy" id="1070528"/>
    <lineage>
        <taxon>unclassified sequences</taxon>
        <taxon>metagenomes</taxon>
        <taxon>organismal metagenomes</taxon>
    </lineage>
</organism>
<keyword evidence="4" id="KW-0812">Transmembrane</keyword>
<keyword evidence="7" id="KW-0333">Golgi apparatus</keyword>